<gene>
    <name evidence="9" type="ORF">JCM19232_4378</name>
</gene>
<reference evidence="9 10" key="2">
    <citation type="submission" date="2015-01" db="EMBL/GenBank/DDBJ databases">
        <authorList>
            <consortium name="NBRP consortium"/>
            <person name="Sawabe T."/>
            <person name="Meirelles P."/>
            <person name="Feng G."/>
            <person name="Sayaka M."/>
            <person name="Hattori M."/>
            <person name="Ohkuma M."/>
        </authorList>
    </citation>
    <scope>NUCLEOTIDE SEQUENCE [LARGE SCALE GENOMIC DNA]</scope>
    <source>
        <strain evidence="9 10">JCM19232</strain>
    </source>
</reference>
<name>A0A0B8PED9_9VIBR</name>
<evidence type="ECO:0000256" key="5">
    <source>
        <dbReference type="ARBA" id="ARBA00022679"/>
    </source>
</evidence>
<keyword evidence="6" id="KW-0949">S-adenosyl-L-methionine</keyword>
<dbReference type="PANTHER" id="PTHR42873:SF1">
    <property type="entry name" value="S-ADENOSYLMETHIONINE-DEPENDENT METHYLTRANSFERASE DOMAIN-CONTAINING PROTEIN"/>
    <property type="match status" value="1"/>
</dbReference>
<dbReference type="InterPro" id="IPR041532">
    <property type="entry name" value="RlmI-like_PUA"/>
</dbReference>
<protein>
    <submittedName>
        <fullName evidence="9">LSU m5C1962 methyltransferase rlmI</fullName>
    </submittedName>
</protein>
<dbReference type="Pfam" id="PF17785">
    <property type="entry name" value="PUA_3"/>
    <property type="match status" value="1"/>
</dbReference>
<dbReference type="EMBL" id="BBSA01000014">
    <property type="protein sequence ID" value="GAM64686.1"/>
    <property type="molecule type" value="Genomic_DNA"/>
</dbReference>
<reference evidence="9 10" key="1">
    <citation type="submission" date="2015-01" db="EMBL/GenBank/DDBJ databases">
        <title>Vibrio sp. C5 JCM 19232 whole genome shotgun sequence.</title>
        <authorList>
            <person name="Sawabe T."/>
            <person name="Meirelles P."/>
            <person name="Feng G."/>
            <person name="Sayaka M."/>
            <person name="Hattori M."/>
            <person name="Ohkuma M."/>
        </authorList>
    </citation>
    <scope>NUCLEOTIDE SEQUENCE [LARGE SCALE GENOMIC DNA]</scope>
    <source>
        <strain evidence="9 10">JCM19232</strain>
    </source>
</reference>
<dbReference type="GO" id="GO:0008168">
    <property type="term" value="F:methyltransferase activity"/>
    <property type="evidence" value="ECO:0007669"/>
    <property type="project" value="UniProtKB-KW"/>
</dbReference>
<comment type="subcellular location">
    <subcellularLocation>
        <location evidence="1">Cytoplasm</location>
    </subcellularLocation>
</comment>
<evidence type="ECO:0000313" key="10">
    <source>
        <dbReference type="Proteomes" id="UP000031670"/>
    </source>
</evidence>
<dbReference type="PROSITE" id="PS50890">
    <property type="entry name" value="PUA"/>
    <property type="match status" value="1"/>
</dbReference>
<evidence type="ECO:0000256" key="4">
    <source>
        <dbReference type="ARBA" id="ARBA00022603"/>
    </source>
</evidence>
<dbReference type="GO" id="GO:0032259">
    <property type="term" value="P:methylation"/>
    <property type="evidence" value="ECO:0007669"/>
    <property type="project" value="UniProtKB-KW"/>
</dbReference>
<dbReference type="InterPro" id="IPR015947">
    <property type="entry name" value="PUA-like_sf"/>
</dbReference>
<keyword evidence="5 9" id="KW-0808">Transferase</keyword>
<proteinExistence type="predicted"/>
<dbReference type="InterPro" id="IPR036974">
    <property type="entry name" value="PUA_sf"/>
</dbReference>
<organism evidence="9 10">
    <name type="scientific">Vibrio ishigakensis</name>
    <dbReference type="NCBI Taxonomy" id="1481914"/>
    <lineage>
        <taxon>Bacteria</taxon>
        <taxon>Pseudomonadati</taxon>
        <taxon>Pseudomonadota</taxon>
        <taxon>Gammaproteobacteria</taxon>
        <taxon>Vibrionales</taxon>
        <taxon>Vibrionaceae</taxon>
        <taxon>Vibrio</taxon>
    </lineage>
</organism>
<accession>A0A0B8PED9</accession>
<dbReference type="SUPFAM" id="SSF88697">
    <property type="entry name" value="PUA domain-like"/>
    <property type="match status" value="1"/>
</dbReference>
<feature type="domain" description="PUA" evidence="8">
    <location>
        <begin position="3"/>
        <end position="76"/>
    </location>
</feature>
<dbReference type="PANTHER" id="PTHR42873">
    <property type="entry name" value="RIBOSOMAL RNA LARGE SUBUNIT METHYLTRANSFERASE"/>
    <property type="match status" value="1"/>
</dbReference>
<evidence type="ECO:0000256" key="1">
    <source>
        <dbReference type="ARBA" id="ARBA00004496"/>
    </source>
</evidence>
<keyword evidence="4 9" id="KW-0489">Methyltransferase</keyword>
<dbReference type="AlphaFoldDB" id="A0A0B8PED9"/>
<dbReference type="GO" id="GO:0003723">
    <property type="term" value="F:RNA binding"/>
    <property type="evidence" value="ECO:0007669"/>
    <property type="project" value="UniProtKB-KW"/>
</dbReference>
<evidence type="ECO:0000256" key="2">
    <source>
        <dbReference type="ARBA" id="ARBA00022490"/>
    </source>
</evidence>
<evidence type="ECO:0000256" key="6">
    <source>
        <dbReference type="ARBA" id="ARBA00022691"/>
    </source>
</evidence>
<dbReference type="CDD" id="cd21153">
    <property type="entry name" value="PUA_RlmI"/>
    <property type="match status" value="1"/>
</dbReference>
<keyword evidence="2" id="KW-0963">Cytoplasm</keyword>
<sequence length="78" mass="8638">MSASITLAKGRDKSVRRRHPWIFSRGIESVKGDPQLGETVDVLAHNGQWLAKAAYSPKSQIRARVGLLPNKTSIKRSL</sequence>
<evidence type="ECO:0000313" key="9">
    <source>
        <dbReference type="EMBL" id="GAM64686.1"/>
    </source>
</evidence>
<dbReference type="SMART" id="SM00359">
    <property type="entry name" value="PUA"/>
    <property type="match status" value="1"/>
</dbReference>
<dbReference type="InterPro" id="IPR002478">
    <property type="entry name" value="PUA"/>
</dbReference>
<keyword evidence="7" id="KW-0694">RNA-binding</keyword>
<evidence type="ECO:0000259" key="8">
    <source>
        <dbReference type="SMART" id="SM00359"/>
    </source>
</evidence>
<keyword evidence="3" id="KW-0698">rRNA processing</keyword>
<dbReference type="GO" id="GO:0006364">
    <property type="term" value="P:rRNA processing"/>
    <property type="evidence" value="ECO:0007669"/>
    <property type="project" value="UniProtKB-KW"/>
</dbReference>
<comment type="caution">
    <text evidence="9">The sequence shown here is derived from an EMBL/GenBank/DDBJ whole genome shotgun (WGS) entry which is preliminary data.</text>
</comment>
<dbReference type="Proteomes" id="UP000031670">
    <property type="component" value="Unassembled WGS sequence"/>
</dbReference>
<evidence type="ECO:0000256" key="7">
    <source>
        <dbReference type="ARBA" id="ARBA00022884"/>
    </source>
</evidence>
<dbReference type="Gene3D" id="2.30.130.10">
    <property type="entry name" value="PUA domain"/>
    <property type="match status" value="1"/>
</dbReference>
<evidence type="ECO:0000256" key="3">
    <source>
        <dbReference type="ARBA" id="ARBA00022552"/>
    </source>
</evidence>